<protein>
    <submittedName>
        <fullName evidence="1">Uncharacterized protein</fullName>
    </submittedName>
</protein>
<accession>A0A5B7D8G7</accession>
<organism evidence="1 2">
    <name type="scientific">Portunus trituberculatus</name>
    <name type="common">Swimming crab</name>
    <name type="synonym">Neptunus trituberculatus</name>
    <dbReference type="NCBI Taxonomy" id="210409"/>
    <lineage>
        <taxon>Eukaryota</taxon>
        <taxon>Metazoa</taxon>
        <taxon>Ecdysozoa</taxon>
        <taxon>Arthropoda</taxon>
        <taxon>Crustacea</taxon>
        <taxon>Multicrustacea</taxon>
        <taxon>Malacostraca</taxon>
        <taxon>Eumalacostraca</taxon>
        <taxon>Eucarida</taxon>
        <taxon>Decapoda</taxon>
        <taxon>Pleocyemata</taxon>
        <taxon>Brachyura</taxon>
        <taxon>Eubrachyura</taxon>
        <taxon>Portunoidea</taxon>
        <taxon>Portunidae</taxon>
        <taxon>Portuninae</taxon>
        <taxon>Portunus</taxon>
    </lineage>
</organism>
<proteinExistence type="predicted"/>
<evidence type="ECO:0000313" key="1">
    <source>
        <dbReference type="EMBL" id="MPC17574.1"/>
    </source>
</evidence>
<reference evidence="1 2" key="1">
    <citation type="submission" date="2019-05" db="EMBL/GenBank/DDBJ databases">
        <title>Another draft genome of Portunus trituberculatus and its Hox gene families provides insights of decapod evolution.</title>
        <authorList>
            <person name="Jeong J.-H."/>
            <person name="Song I."/>
            <person name="Kim S."/>
            <person name="Choi T."/>
            <person name="Kim D."/>
            <person name="Ryu S."/>
            <person name="Kim W."/>
        </authorList>
    </citation>
    <scope>NUCLEOTIDE SEQUENCE [LARGE SCALE GENOMIC DNA]</scope>
    <source>
        <tissue evidence="1">Muscle</tissue>
    </source>
</reference>
<sequence>MQFLPPPSLATKGLIVTNVLDKEIALYHISLSSRRVYILKVDGGALIKPLKRLRFVFNGNLHSL</sequence>
<comment type="caution">
    <text evidence="1">The sequence shown here is derived from an EMBL/GenBank/DDBJ whole genome shotgun (WGS) entry which is preliminary data.</text>
</comment>
<gene>
    <name evidence="1" type="ORF">E2C01_010437</name>
</gene>
<evidence type="ECO:0000313" key="2">
    <source>
        <dbReference type="Proteomes" id="UP000324222"/>
    </source>
</evidence>
<dbReference type="EMBL" id="VSRR010000602">
    <property type="protein sequence ID" value="MPC17574.1"/>
    <property type="molecule type" value="Genomic_DNA"/>
</dbReference>
<name>A0A5B7D8G7_PORTR</name>
<dbReference type="Proteomes" id="UP000324222">
    <property type="component" value="Unassembled WGS sequence"/>
</dbReference>
<keyword evidence="2" id="KW-1185">Reference proteome</keyword>
<dbReference type="AlphaFoldDB" id="A0A5B7D8G7"/>